<evidence type="ECO:0000256" key="4">
    <source>
        <dbReference type="ARBA" id="ARBA00022777"/>
    </source>
</evidence>
<dbReference type="InterPro" id="IPR001245">
    <property type="entry name" value="Ser-Thr/Tyr_kinase_cat_dom"/>
</dbReference>
<keyword evidence="3 6" id="KW-0547">Nucleotide-binding</keyword>
<name>A0A8T0JGA5_PHAAN</name>
<feature type="region of interest" description="Disordered" evidence="7">
    <location>
        <begin position="548"/>
        <end position="578"/>
    </location>
</feature>
<dbReference type="Gene3D" id="1.10.510.10">
    <property type="entry name" value="Transferase(Phosphotransferase) domain 1"/>
    <property type="match status" value="2"/>
</dbReference>
<feature type="compositionally biased region" description="Low complexity" evidence="7">
    <location>
        <begin position="518"/>
        <end position="528"/>
    </location>
</feature>
<evidence type="ECO:0000256" key="1">
    <source>
        <dbReference type="ARBA" id="ARBA00022527"/>
    </source>
</evidence>
<dbReference type="Proteomes" id="UP000743370">
    <property type="component" value="Unassembled WGS sequence"/>
</dbReference>
<evidence type="ECO:0000313" key="10">
    <source>
        <dbReference type="Proteomes" id="UP000743370"/>
    </source>
</evidence>
<dbReference type="AlphaFoldDB" id="A0A8T0JGA5"/>
<keyword evidence="2" id="KW-0808">Transferase</keyword>
<dbReference type="GO" id="GO:0007165">
    <property type="term" value="P:signal transduction"/>
    <property type="evidence" value="ECO:0007669"/>
    <property type="project" value="TreeGrafter"/>
</dbReference>
<accession>A0A8T0JGA5</accession>
<dbReference type="PROSITE" id="PS00108">
    <property type="entry name" value="PROTEIN_KINASE_ST"/>
    <property type="match status" value="1"/>
</dbReference>
<dbReference type="InterPro" id="IPR011009">
    <property type="entry name" value="Kinase-like_dom_sf"/>
</dbReference>
<dbReference type="GO" id="GO:0005524">
    <property type="term" value="F:ATP binding"/>
    <property type="evidence" value="ECO:0007669"/>
    <property type="project" value="UniProtKB-UniRule"/>
</dbReference>
<evidence type="ECO:0000256" key="6">
    <source>
        <dbReference type="PROSITE-ProRule" id="PRU10141"/>
    </source>
</evidence>
<evidence type="ECO:0000256" key="3">
    <source>
        <dbReference type="ARBA" id="ARBA00022741"/>
    </source>
</evidence>
<dbReference type="InterPro" id="IPR000719">
    <property type="entry name" value="Prot_kinase_dom"/>
</dbReference>
<dbReference type="InterPro" id="IPR055164">
    <property type="entry name" value="EDR1/CTR1/ARMC3-like_pept-like"/>
</dbReference>
<feature type="region of interest" description="Disordered" evidence="7">
    <location>
        <begin position="505"/>
        <end position="530"/>
    </location>
</feature>
<dbReference type="InterPro" id="IPR050167">
    <property type="entry name" value="Ser_Thr_protein_kinase"/>
</dbReference>
<gene>
    <name evidence="9" type="ORF">HKW66_Vig0219620</name>
</gene>
<reference evidence="9 10" key="1">
    <citation type="submission" date="2020-05" db="EMBL/GenBank/DDBJ databases">
        <title>Vigna angularis (adzuki bean) Var. LongXiaoDou No. 4 denovo assembly.</title>
        <authorList>
            <person name="Xiang H."/>
        </authorList>
    </citation>
    <scope>NUCLEOTIDE SEQUENCE [LARGE SCALE GENOMIC DNA]</scope>
    <source>
        <tissue evidence="9">Leaf</tissue>
    </source>
</reference>
<comment type="caution">
    <text evidence="9">The sequence shown here is derived from an EMBL/GenBank/DDBJ whole genome shotgun (WGS) entry which is preliminary data.</text>
</comment>
<dbReference type="SMART" id="SM00220">
    <property type="entry name" value="S_TKc"/>
    <property type="match status" value="1"/>
</dbReference>
<organism evidence="9 10">
    <name type="scientific">Phaseolus angularis</name>
    <name type="common">Azuki bean</name>
    <name type="synonym">Vigna angularis</name>
    <dbReference type="NCBI Taxonomy" id="3914"/>
    <lineage>
        <taxon>Eukaryota</taxon>
        <taxon>Viridiplantae</taxon>
        <taxon>Streptophyta</taxon>
        <taxon>Embryophyta</taxon>
        <taxon>Tracheophyta</taxon>
        <taxon>Spermatophyta</taxon>
        <taxon>Magnoliopsida</taxon>
        <taxon>eudicotyledons</taxon>
        <taxon>Gunneridae</taxon>
        <taxon>Pentapetalae</taxon>
        <taxon>rosids</taxon>
        <taxon>fabids</taxon>
        <taxon>Fabales</taxon>
        <taxon>Fabaceae</taxon>
        <taxon>Papilionoideae</taxon>
        <taxon>50 kb inversion clade</taxon>
        <taxon>NPAAA clade</taxon>
        <taxon>indigoferoid/millettioid clade</taxon>
        <taxon>Phaseoleae</taxon>
        <taxon>Vigna</taxon>
    </lineage>
</organism>
<evidence type="ECO:0000256" key="7">
    <source>
        <dbReference type="SAM" id="MobiDB-lite"/>
    </source>
</evidence>
<proteinExistence type="predicted"/>
<dbReference type="PANTHER" id="PTHR23257:SF821">
    <property type="entry name" value="ATP BINDING PROTEIN"/>
    <property type="match status" value="1"/>
</dbReference>
<dbReference type="SUPFAM" id="SSF56112">
    <property type="entry name" value="Protein kinase-like (PK-like)"/>
    <property type="match status" value="1"/>
</dbReference>
<feature type="region of interest" description="Disordered" evidence="7">
    <location>
        <begin position="271"/>
        <end position="291"/>
    </location>
</feature>
<keyword evidence="4 9" id="KW-0418">Kinase</keyword>
<feature type="domain" description="Protein kinase" evidence="8">
    <location>
        <begin position="469"/>
        <end position="813"/>
    </location>
</feature>
<protein>
    <submittedName>
        <fullName evidence="9">Serine/threonine-protein kinase</fullName>
    </submittedName>
</protein>
<dbReference type="PROSITE" id="PS50011">
    <property type="entry name" value="PROTEIN_KINASE_DOM"/>
    <property type="match status" value="1"/>
</dbReference>
<feature type="binding site" evidence="6">
    <location>
        <position position="644"/>
    </location>
    <ligand>
        <name>ATP</name>
        <dbReference type="ChEBI" id="CHEBI:30616"/>
    </ligand>
</feature>
<keyword evidence="1" id="KW-0723">Serine/threonine-protein kinase</keyword>
<dbReference type="Pfam" id="PF14381">
    <property type="entry name" value="EDR1_CTR1_ARMC3_pept"/>
    <property type="match status" value="1"/>
</dbReference>
<evidence type="ECO:0000256" key="5">
    <source>
        <dbReference type="ARBA" id="ARBA00022840"/>
    </source>
</evidence>
<dbReference type="Pfam" id="PF07714">
    <property type="entry name" value="PK_Tyr_Ser-Thr"/>
    <property type="match status" value="1"/>
</dbReference>
<dbReference type="EMBL" id="JABFOF010000011">
    <property type="protein sequence ID" value="KAG2371788.1"/>
    <property type="molecule type" value="Genomic_DNA"/>
</dbReference>
<sequence length="814" mass="91183">MEETREDAGPTEQGPSNVSWWPSDFVENFGSVSLDSHDESLSNKESPGHVVKDVLSSQKASQTLWRTGMLSEPIPNGFYSVVPETRLKELFDNIPSLDELNALSGEGFKTDVILVDSEKDKKLSMLKQLIVALVKGLNSNPAAIIKKIAGLVSDFYKRPNVESPAKAVLDETSHMLENRGVQMLGQIKHGSCRPRAILFKVLADTVGLESRLVLGLPNDGVTECQDSYKHMSLIVVLNSVEMLVDLMRFPGQLLPRSTKAVFMTHISGAGESDSAENDSCDSPLEPNSPLFGVSESVEKEESLQFHRKFEPSSNALGLSLRNVMLRSNTSLSLSHSEPNIGTTLGRRSRRKIIAEQRTASSSPEHPSFRARGRSMLSGDRTAFRDFTDDQATSRFSSFLSLHNFFCTVKFITPLVFIWFIREVCPFLRSSYRSDGASSSSEARRIRRRSVSITPEIGDDIVIFLYLILLNSSAWQLKGEPGQKQSCKYRASSEANRAVRAMNETLKQNRLLRERGDDNSTNNNSSDANLQKNVSNFHLDGHDALYSRQHDQGNSQKAMSLPSSPHDYRGHSSEGIGLSRQGVNDEMESTWNKVLESQMFNNKPLLPYEKWNIDFSELTVGTRVGIGFFGEVFRGIWNGTDVAIKVFLEQDLTAENMEDFCNEISILRGLMCIHRMKVVHRDLKSANCLVNKHWTVKICDFGLSRLMTESPMRDSSSAGTPEWMAPELIRNEPFTEKCDIFSLGVIMWELCTLSRPWEGIPPERVVYSVANEASRLEIPEGPLGRLISDCWAESHERPSCEEILSRLVDIEYSLC</sequence>
<evidence type="ECO:0000256" key="2">
    <source>
        <dbReference type="ARBA" id="ARBA00022679"/>
    </source>
</evidence>
<feature type="compositionally biased region" description="Polar residues" evidence="7">
    <location>
        <begin position="551"/>
        <end position="562"/>
    </location>
</feature>
<evidence type="ECO:0000259" key="8">
    <source>
        <dbReference type="PROSITE" id="PS50011"/>
    </source>
</evidence>
<keyword evidence="5 6" id="KW-0067">ATP-binding</keyword>
<dbReference type="InterPro" id="IPR008271">
    <property type="entry name" value="Ser/Thr_kinase_AS"/>
</dbReference>
<dbReference type="InterPro" id="IPR017441">
    <property type="entry name" value="Protein_kinase_ATP_BS"/>
</dbReference>
<dbReference type="PROSITE" id="PS00107">
    <property type="entry name" value="PROTEIN_KINASE_ATP"/>
    <property type="match status" value="1"/>
</dbReference>
<dbReference type="GO" id="GO:0004674">
    <property type="term" value="F:protein serine/threonine kinase activity"/>
    <property type="evidence" value="ECO:0007669"/>
    <property type="project" value="UniProtKB-KW"/>
</dbReference>
<dbReference type="GO" id="GO:0005737">
    <property type="term" value="C:cytoplasm"/>
    <property type="evidence" value="ECO:0007669"/>
    <property type="project" value="TreeGrafter"/>
</dbReference>
<dbReference type="PANTHER" id="PTHR23257">
    <property type="entry name" value="SERINE-THREONINE PROTEIN KINASE"/>
    <property type="match status" value="1"/>
</dbReference>
<feature type="region of interest" description="Disordered" evidence="7">
    <location>
        <begin position="1"/>
        <end position="20"/>
    </location>
</feature>
<evidence type="ECO:0000313" key="9">
    <source>
        <dbReference type="EMBL" id="KAG2371788.1"/>
    </source>
</evidence>